<keyword evidence="4" id="KW-1185">Reference proteome</keyword>
<sequence length="181" mass="20068">MREDADEVDIVSGWDEEADTAIDELDQMTLDWSRPHAKDRLVGKQAARRRPKAPSRSPASPGNETPPRIVCVVRDHPRIPCRDTRHPPSLSARAPESLAIVALPPARLTSLHRHTTVRDRMLKPLGKLARRPPNPLTNPQHPHVQVPSSISLASPRKPSPVAAASPRRRASTLCRVWPLVV</sequence>
<reference evidence="2" key="2">
    <citation type="submission" date="2019-06" db="EMBL/GenBank/DDBJ databases">
        <title>Genomics analysis of Aphanomyces spp. identifies a new class of oomycete effector associated with host adaptation.</title>
        <authorList>
            <person name="Gaulin E."/>
        </authorList>
    </citation>
    <scope>NUCLEOTIDE SEQUENCE</scope>
    <source>
        <strain evidence="2">CBS 578.67</strain>
    </source>
</reference>
<dbReference type="AlphaFoldDB" id="A0A485KJQ1"/>
<accession>A0A485KJQ1</accession>
<reference evidence="3 4" key="1">
    <citation type="submission" date="2019-03" db="EMBL/GenBank/DDBJ databases">
        <authorList>
            <person name="Gaulin E."/>
            <person name="Dumas B."/>
        </authorList>
    </citation>
    <scope>NUCLEOTIDE SEQUENCE [LARGE SCALE GENOMIC DNA]</scope>
    <source>
        <strain evidence="3">CBS 568.67</strain>
    </source>
</reference>
<organism evidence="3 4">
    <name type="scientific">Aphanomyces stellatus</name>
    <dbReference type="NCBI Taxonomy" id="120398"/>
    <lineage>
        <taxon>Eukaryota</taxon>
        <taxon>Sar</taxon>
        <taxon>Stramenopiles</taxon>
        <taxon>Oomycota</taxon>
        <taxon>Saprolegniomycetes</taxon>
        <taxon>Saprolegniales</taxon>
        <taxon>Verrucalvaceae</taxon>
        <taxon>Aphanomyces</taxon>
    </lineage>
</organism>
<evidence type="ECO:0000313" key="2">
    <source>
        <dbReference type="EMBL" id="KAF0701298.1"/>
    </source>
</evidence>
<feature type="compositionally biased region" description="Low complexity" evidence="1">
    <location>
        <begin position="153"/>
        <end position="165"/>
    </location>
</feature>
<evidence type="ECO:0000313" key="3">
    <source>
        <dbReference type="EMBL" id="VFT85114.1"/>
    </source>
</evidence>
<proteinExistence type="predicted"/>
<evidence type="ECO:0000313" key="4">
    <source>
        <dbReference type="Proteomes" id="UP000332933"/>
    </source>
</evidence>
<name>A0A485KJQ1_9STRA</name>
<feature type="region of interest" description="Disordered" evidence="1">
    <location>
        <begin position="129"/>
        <end position="167"/>
    </location>
</feature>
<evidence type="ECO:0000256" key="1">
    <source>
        <dbReference type="SAM" id="MobiDB-lite"/>
    </source>
</evidence>
<dbReference type="EMBL" id="VJMH01005094">
    <property type="protein sequence ID" value="KAF0701298.1"/>
    <property type="molecule type" value="Genomic_DNA"/>
</dbReference>
<protein>
    <submittedName>
        <fullName evidence="3">Aste57867_8227 protein</fullName>
    </submittedName>
</protein>
<dbReference type="Proteomes" id="UP000332933">
    <property type="component" value="Unassembled WGS sequence"/>
</dbReference>
<feature type="region of interest" description="Disordered" evidence="1">
    <location>
        <begin position="27"/>
        <end position="69"/>
    </location>
</feature>
<gene>
    <name evidence="3" type="primary">Aste57867_8227</name>
    <name evidence="2" type="ORF">As57867_008196</name>
    <name evidence="3" type="ORF">ASTE57867_8227</name>
</gene>
<feature type="compositionally biased region" description="Basic and acidic residues" evidence="1">
    <location>
        <begin position="33"/>
        <end position="42"/>
    </location>
</feature>
<dbReference type="EMBL" id="CAADRA010005115">
    <property type="protein sequence ID" value="VFT85114.1"/>
    <property type="molecule type" value="Genomic_DNA"/>
</dbReference>